<feature type="domain" description="Ribulose bisphosphate carboxylase large subunit ferrodoxin-like N-terminal" evidence="8">
    <location>
        <begin position="9"/>
        <end position="122"/>
    </location>
</feature>
<evidence type="ECO:0000313" key="10">
    <source>
        <dbReference type="Proteomes" id="UP001596395"/>
    </source>
</evidence>
<evidence type="ECO:0000256" key="2">
    <source>
        <dbReference type="ARBA" id="ARBA00022842"/>
    </source>
</evidence>
<keyword evidence="10" id="KW-1185">Reference proteome</keyword>
<dbReference type="InterPro" id="IPR036376">
    <property type="entry name" value="RuBisCO_lsu_C_sf"/>
</dbReference>
<feature type="domain" description="Ribulose bisphosphate carboxylase large subunit C-terminal" evidence="7">
    <location>
        <begin position="136"/>
        <end position="412"/>
    </location>
</feature>
<comment type="function">
    <text evidence="6">Catalyzes the addition of molecular CO(2) and H(2)O to ribulose 1,5-bisphosphate (RuBP), generating two molecules of 3-phosphoglycerate (3-PGA). Functions in an archaeal AMP degradation pathway, together with AMP phosphorylase and R15P isomerase.</text>
</comment>
<dbReference type="SFLD" id="SFLDS00014">
    <property type="entry name" value="RuBisCO"/>
    <property type="match status" value="1"/>
</dbReference>
<evidence type="ECO:0000256" key="6">
    <source>
        <dbReference type="HAMAP-Rule" id="MF_01133"/>
    </source>
</evidence>
<dbReference type="SFLD" id="SFLDG00301">
    <property type="entry name" value="RuBisCO-like_proteins"/>
    <property type="match status" value="1"/>
</dbReference>
<keyword evidence="2 6" id="KW-0460">Magnesium</keyword>
<comment type="similarity">
    <text evidence="6">Belongs to the RuBisCO large chain family. Type III subfamily.</text>
</comment>
<dbReference type="AlphaFoldDB" id="A0ABD5VGF5"/>
<dbReference type="SUPFAM" id="SSF51649">
    <property type="entry name" value="RuBisCo, C-terminal domain"/>
    <property type="match status" value="1"/>
</dbReference>
<dbReference type="HAMAP" id="MF_01133">
    <property type="entry name" value="RuBisCO_L_type3"/>
    <property type="match status" value="1"/>
</dbReference>
<comment type="caution">
    <text evidence="9">The sequence shown here is derived from an EMBL/GenBank/DDBJ whole genome shotgun (WGS) entry which is preliminary data.</text>
</comment>
<dbReference type="GO" id="GO:0016491">
    <property type="term" value="F:oxidoreductase activity"/>
    <property type="evidence" value="ECO:0007669"/>
    <property type="project" value="UniProtKB-KW"/>
</dbReference>
<evidence type="ECO:0000313" key="9">
    <source>
        <dbReference type="EMBL" id="MFC6953578.1"/>
    </source>
</evidence>
<comment type="miscellaneous">
    <text evidence="6">Because the Archaea possessing a type III RuBisCO are all anaerobic, it is most likely that only the carboxylase activity of RuBisCO, and not the competitive oxygenase activity (by which RuBP reacts with O(2) to form one molecule of 3-phosphoglycerate and one molecule of 2-phosphoglycolate), is biologically relevant in these strains.</text>
</comment>
<dbReference type="GO" id="GO:0015977">
    <property type="term" value="P:carbon fixation"/>
    <property type="evidence" value="ECO:0007669"/>
    <property type="project" value="UniProtKB-KW"/>
</dbReference>
<comment type="catalytic activity">
    <reaction evidence="6">
        <text>D-ribulose 1,5-bisphosphate + O2 = 2-phosphoglycolate + (2R)-3-phosphoglycerate + 2 H(+)</text>
        <dbReference type="Rhea" id="RHEA:36631"/>
        <dbReference type="ChEBI" id="CHEBI:15378"/>
        <dbReference type="ChEBI" id="CHEBI:15379"/>
        <dbReference type="ChEBI" id="CHEBI:57870"/>
        <dbReference type="ChEBI" id="CHEBI:58033"/>
        <dbReference type="ChEBI" id="CHEBI:58272"/>
    </reaction>
</comment>
<dbReference type="RefSeq" id="WP_336350535.1">
    <property type="nucleotide sequence ID" value="NZ_JAZAQL010000002.1"/>
</dbReference>
<feature type="binding site" evidence="6">
    <location>
        <position position="305"/>
    </location>
    <ligand>
        <name>substrate</name>
    </ligand>
</feature>
<dbReference type="SUPFAM" id="SSF54966">
    <property type="entry name" value="RuBisCO, large subunit, small (N-terminal) domain"/>
    <property type="match status" value="1"/>
</dbReference>
<gene>
    <name evidence="6 9" type="primary">rbcL</name>
    <name evidence="9" type="ORF">ACFQGB_11955</name>
</gene>
<dbReference type="GO" id="GO:0006196">
    <property type="term" value="P:AMP catabolic process"/>
    <property type="evidence" value="ECO:0007669"/>
    <property type="project" value="UniProtKB-UniRule"/>
</dbReference>
<feature type="binding site" evidence="6">
    <location>
        <begin position="363"/>
        <end position="366"/>
    </location>
    <ligand>
        <name>substrate</name>
    </ligand>
</feature>
<reference evidence="9 10" key="1">
    <citation type="journal article" date="2019" name="Int. J. Syst. Evol. Microbiol.">
        <title>The Global Catalogue of Microorganisms (GCM) 10K type strain sequencing project: providing services to taxonomists for standard genome sequencing and annotation.</title>
        <authorList>
            <consortium name="The Broad Institute Genomics Platform"/>
            <consortium name="The Broad Institute Genome Sequencing Center for Infectious Disease"/>
            <person name="Wu L."/>
            <person name="Ma J."/>
        </authorList>
    </citation>
    <scope>NUCLEOTIDE SEQUENCE [LARGE SCALE GENOMIC DNA]</scope>
    <source>
        <strain evidence="9 10">GX26</strain>
    </source>
</reference>
<comment type="cofactor">
    <cofactor evidence="6">
        <name>Mg(2+)</name>
        <dbReference type="ChEBI" id="CHEBI:18420"/>
    </cofactor>
    <text evidence="6">Binds 1 Mg(2+) ion per subunit.</text>
</comment>
<feature type="binding site" evidence="6">
    <location>
        <begin position="341"/>
        <end position="343"/>
    </location>
    <ligand>
        <name>substrate</name>
    </ligand>
</feature>
<organism evidence="9 10">
    <name type="scientific">Halorubellus litoreus</name>
    <dbReference type="NCBI Taxonomy" id="755308"/>
    <lineage>
        <taxon>Archaea</taxon>
        <taxon>Methanobacteriati</taxon>
        <taxon>Methanobacteriota</taxon>
        <taxon>Stenosarchaea group</taxon>
        <taxon>Halobacteria</taxon>
        <taxon>Halobacteriales</taxon>
        <taxon>Halorubellaceae</taxon>
        <taxon>Halorubellus</taxon>
    </lineage>
</organism>
<keyword evidence="4 6" id="KW-0456">Lyase</keyword>
<dbReference type="PANTHER" id="PTHR42704:SF17">
    <property type="entry name" value="RIBULOSE BISPHOSPHATE CARBOXYLASE LARGE CHAIN"/>
    <property type="match status" value="1"/>
</dbReference>
<dbReference type="EC" id="4.1.1.39" evidence="6"/>
<dbReference type="Gene3D" id="3.20.20.110">
    <property type="entry name" value="Ribulose bisphosphate carboxylase, large subunit, C-terminal domain"/>
    <property type="match status" value="1"/>
</dbReference>
<dbReference type="InterPro" id="IPR017443">
    <property type="entry name" value="RuBisCO_lsu_fd_N"/>
</dbReference>
<keyword evidence="5 6" id="KW-0120">Carbon dioxide fixation</keyword>
<feature type="site" description="Transition state stabilizer" evidence="6">
    <location>
        <position position="313"/>
    </location>
</feature>
<dbReference type="NCBIfam" id="NF003252">
    <property type="entry name" value="PRK04208.1"/>
    <property type="match status" value="1"/>
</dbReference>
<feature type="binding site" evidence="6">
    <location>
        <position position="182"/>
    </location>
    <ligand>
        <name>Mg(2+)</name>
        <dbReference type="ChEBI" id="CHEBI:18420"/>
    </ligand>
</feature>
<evidence type="ECO:0000256" key="4">
    <source>
        <dbReference type="ARBA" id="ARBA00023239"/>
    </source>
</evidence>
<sequence>MTTGIEYDDFLDLEYEPRDDDLVCEFTIDPADGMTMEAAASRVASESSNGTWAALAVDEDELTDLGATAYMIGNDDRISVAYPAALFEAGSMAQILSCIAGNIMGMKAVDSIRLEDCYWPETVVDGFPGPQFGTSVASEKLDAGDRPVLATVPKPKVGLSTDAHVQIAEDAWRGGVDLLKDDENLTDQPFNPFEERVSRSLAKAEELTEETGEKKDYLVNVTAETEEMIRRAEFVHEHGGGFVMVDVVTCGWSAVQTLREHCEDMDLAIHAHRAMHAAFDRMDHHGVSMRVIAQVARLCGVDHIHTGTAGLGKLANEDTPGINAWLKSDLYDCTDVLPVASGGLHPGVTDALIDALGTDIAIQAGGGIHGHPDGTEAGARALRQSVEATMQDVPLAEYAEDHAELATALEKWGAETPR</sequence>
<dbReference type="PANTHER" id="PTHR42704">
    <property type="entry name" value="RIBULOSE BISPHOSPHATE CARBOXYLASE"/>
    <property type="match status" value="1"/>
</dbReference>
<dbReference type="Gene3D" id="3.30.70.150">
    <property type="entry name" value="RuBisCO large subunit, N-terminal domain"/>
    <property type="match status" value="1"/>
</dbReference>
<feature type="binding site" evidence="6">
    <location>
        <position position="183"/>
    </location>
    <ligand>
        <name>Mg(2+)</name>
        <dbReference type="ChEBI" id="CHEBI:18420"/>
    </ligand>
</feature>
<evidence type="ECO:0000256" key="5">
    <source>
        <dbReference type="ARBA" id="ARBA00023300"/>
    </source>
</evidence>
<feature type="binding site" evidence="6">
    <location>
        <position position="156"/>
    </location>
    <ligand>
        <name>substrate</name>
    </ligand>
</feature>
<dbReference type="EMBL" id="JBHSXN010000002">
    <property type="protein sequence ID" value="MFC6953578.1"/>
    <property type="molecule type" value="Genomic_DNA"/>
</dbReference>
<dbReference type="InterPro" id="IPR036422">
    <property type="entry name" value="RuBisCO_lsu_N_sf"/>
</dbReference>
<feature type="modified residue" description="N6-carboxylysine" evidence="6">
    <location>
        <position position="180"/>
    </location>
</feature>
<feature type="binding site" description="via carbamate group" evidence="6">
    <location>
        <position position="180"/>
    </location>
    <ligand>
        <name>Mg(2+)</name>
        <dbReference type="ChEBI" id="CHEBI:18420"/>
    </ligand>
</feature>
<evidence type="ECO:0000256" key="1">
    <source>
        <dbReference type="ARBA" id="ARBA00022723"/>
    </source>
</evidence>
<feature type="active site" description="Proton acceptor" evidence="6">
    <location>
        <position position="154"/>
    </location>
</feature>
<dbReference type="Pfam" id="PF00016">
    <property type="entry name" value="RuBisCO_large"/>
    <property type="match status" value="1"/>
</dbReference>
<comment type="subunit">
    <text evidence="6">Homodimer or homodecamer. In contrast to form I RuBisCO, the form III RuBisCO is composed solely of large subunits.</text>
</comment>
<dbReference type="GO" id="GO:0000287">
    <property type="term" value="F:magnesium ion binding"/>
    <property type="evidence" value="ECO:0007669"/>
    <property type="project" value="UniProtKB-UniRule"/>
</dbReference>
<evidence type="ECO:0000259" key="7">
    <source>
        <dbReference type="Pfam" id="PF00016"/>
    </source>
</evidence>
<protein>
    <recommendedName>
        <fullName evidence="6">Ribulose bisphosphate carboxylase</fullName>
        <shortName evidence="6">RuBisCO</shortName>
        <ecNumber evidence="6">4.1.1.39</ecNumber>
    </recommendedName>
</protein>
<comment type="catalytic activity">
    <reaction evidence="6">
        <text>2 (2R)-3-phosphoglycerate + 2 H(+) = D-ribulose 1,5-bisphosphate + CO2 + H2O</text>
        <dbReference type="Rhea" id="RHEA:23124"/>
        <dbReference type="ChEBI" id="CHEBI:15377"/>
        <dbReference type="ChEBI" id="CHEBI:15378"/>
        <dbReference type="ChEBI" id="CHEBI:16526"/>
        <dbReference type="ChEBI" id="CHEBI:57870"/>
        <dbReference type="ChEBI" id="CHEBI:58272"/>
        <dbReference type="EC" id="4.1.1.39"/>
    </reaction>
</comment>
<keyword evidence="3 6" id="KW-0560">Oxidoreductase</keyword>
<dbReference type="InterPro" id="IPR017712">
    <property type="entry name" value="RuBisCO_III"/>
</dbReference>
<feature type="active site" description="Proton acceptor" evidence="6">
    <location>
        <position position="272"/>
    </location>
</feature>
<dbReference type="Pfam" id="PF02788">
    <property type="entry name" value="RuBisCO_large_N"/>
    <property type="match status" value="1"/>
</dbReference>
<dbReference type="NCBIfam" id="TIGR03326">
    <property type="entry name" value="rubisco_III"/>
    <property type="match status" value="1"/>
</dbReference>
<evidence type="ECO:0000259" key="8">
    <source>
        <dbReference type="Pfam" id="PF02788"/>
    </source>
</evidence>
<dbReference type="InterPro" id="IPR033966">
    <property type="entry name" value="RuBisCO"/>
</dbReference>
<accession>A0ABD5VGF5</accession>
<keyword evidence="1 6" id="KW-0479">Metal-binding</keyword>
<feature type="binding site" evidence="6">
    <location>
        <position position="273"/>
    </location>
    <ligand>
        <name>substrate</name>
    </ligand>
</feature>
<dbReference type="GO" id="GO:0016984">
    <property type="term" value="F:ribulose-bisphosphate carboxylase activity"/>
    <property type="evidence" value="ECO:0007669"/>
    <property type="project" value="UniProtKB-UniRule"/>
</dbReference>
<name>A0ABD5VGF5_9EURY</name>
<dbReference type="InterPro" id="IPR000685">
    <property type="entry name" value="RuBisCO_lsu_C"/>
</dbReference>
<evidence type="ECO:0000256" key="3">
    <source>
        <dbReference type="ARBA" id="ARBA00023002"/>
    </source>
</evidence>
<proteinExistence type="inferred from homology"/>
<dbReference type="Proteomes" id="UP001596395">
    <property type="component" value="Unassembled WGS sequence"/>
</dbReference>